<comment type="subcellular location">
    <subcellularLocation>
        <location evidence="1">Membrane</location>
        <topology evidence="1">Multi-pass membrane protein</topology>
    </subcellularLocation>
</comment>
<feature type="region of interest" description="Disordered" evidence="5">
    <location>
        <begin position="291"/>
        <end position="312"/>
    </location>
</feature>
<keyword evidence="3 6" id="KW-1133">Transmembrane helix</keyword>
<dbReference type="PANTHER" id="PTHR31218">
    <property type="entry name" value="WAT1-RELATED PROTEIN"/>
    <property type="match status" value="1"/>
</dbReference>
<feature type="transmembrane region" description="Helical" evidence="6">
    <location>
        <begin position="171"/>
        <end position="196"/>
    </location>
</feature>
<dbReference type="InterPro" id="IPR037185">
    <property type="entry name" value="EmrE-like"/>
</dbReference>
<feature type="transmembrane region" description="Helical" evidence="6">
    <location>
        <begin position="37"/>
        <end position="57"/>
    </location>
</feature>
<evidence type="ECO:0000256" key="5">
    <source>
        <dbReference type="SAM" id="MobiDB-lite"/>
    </source>
</evidence>
<dbReference type="InterPro" id="IPR000620">
    <property type="entry name" value="EamA_dom"/>
</dbReference>
<dbReference type="GO" id="GO:0022857">
    <property type="term" value="F:transmembrane transporter activity"/>
    <property type="evidence" value="ECO:0007669"/>
    <property type="project" value="InterPro"/>
</dbReference>
<dbReference type="GO" id="GO:0016020">
    <property type="term" value="C:membrane"/>
    <property type="evidence" value="ECO:0007669"/>
    <property type="project" value="UniProtKB-SubCell"/>
</dbReference>
<feature type="transmembrane region" description="Helical" evidence="6">
    <location>
        <begin position="239"/>
        <end position="258"/>
    </location>
</feature>
<feature type="transmembrane region" description="Helical" evidence="6">
    <location>
        <begin position="69"/>
        <end position="91"/>
    </location>
</feature>
<dbReference type="InterPro" id="IPR030184">
    <property type="entry name" value="WAT1-related"/>
</dbReference>
<keyword evidence="4 6" id="KW-0472">Membrane</keyword>
<reference evidence="8 9" key="1">
    <citation type="submission" date="2016-07" db="EMBL/GenBank/DDBJ databases">
        <title>Pervasive Adenine N6-methylation of Active Genes in Fungi.</title>
        <authorList>
            <consortium name="DOE Joint Genome Institute"/>
            <person name="Mondo S.J."/>
            <person name="Dannebaum R.O."/>
            <person name="Kuo R.C."/>
            <person name="Labutti K."/>
            <person name="Haridas S."/>
            <person name="Kuo A."/>
            <person name="Salamov A."/>
            <person name="Ahrendt S.R."/>
            <person name="Lipzen A."/>
            <person name="Sullivan W."/>
            <person name="Andreopoulos W.B."/>
            <person name="Clum A."/>
            <person name="Lindquist E."/>
            <person name="Daum C."/>
            <person name="Ramamoorthy G.K."/>
            <person name="Gryganskyi A."/>
            <person name="Culley D."/>
            <person name="Magnuson J.K."/>
            <person name="James T.Y."/>
            <person name="O'Malley M.A."/>
            <person name="Stajich J.E."/>
            <person name="Spatafora J.W."/>
            <person name="Visel A."/>
            <person name="Grigoriev I.V."/>
        </authorList>
    </citation>
    <scope>NUCLEOTIDE SEQUENCE [LARGE SCALE GENOMIC DNA]</scope>
    <source>
        <strain evidence="8 9">JEL800</strain>
    </source>
</reference>
<proteinExistence type="predicted"/>
<keyword evidence="2 6" id="KW-0812">Transmembrane</keyword>
<dbReference type="SUPFAM" id="SSF103481">
    <property type="entry name" value="Multidrug resistance efflux transporter EmrE"/>
    <property type="match status" value="1"/>
</dbReference>
<evidence type="ECO:0000256" key="6">
    <source>
        <dbReference type="SAM" id="Phobius"/>
    </source>
</evidence>
<keyword evidence="9" id="KW-1185">Reference proteome</keyword>
<name>A0A1Y2C2F6_9FUNG</name>
<feature type="domain" description="EamA" evidence="7">
    <location>
        <begin position="6"/>
        <end position="124"/>
    </location>
</feature>
<evidence type="ECO:0000313" key="9">
    <source>
        <dbReference type="Proteomes" id="UP000193642"/>
    </source>
</evidence>
<sequence>MSLVKVVCGLLLVEAIHGSYTVIVKVLFVTDKVHPILFIFLRSLVALPCLLALAWYVDKPGMANDCLSWALGVTGNLMANSGGILLTQSTFKASLFQQLNPVVTTTLSAFQGRENVNIFTRTGALKWGWILFAVIGAALFNPIGDILFLVNVASYSSYLVYISDLLNEYPAILLTAWTYISGVAFNGICLLFAWMLSESPVFHFPPKGILAVLYGGIFSSTIVYILINWINQQTSPPFVTAFIPLQTVFVVILSAVFLGETVGAQEIIGGLIVCVGVFGLVYVRWSEGQGESLCSGDQERVHDTDETSPLLS</sequence>
<accession>A0A1Y2C2F6</accession>
<organism evidence="8 9">
    <name type="scientific">Rhizoclosmatium globosum</name>
    <dbReference type="NCBI Taxonomy" id="329046"/>
    <lineage>
        <taxon>Eukaryota</taxon>
        <taxon>Fungi</taxon>
        <taxon>Fungi incertae sedis</taxon>
        <taxon>Chytridiomycota</taxon>
        <taxon>Chytridiomycota incertae sedis</taxon>
        <taxon>Chytridiomycetes</taxon>
        <taxon>Chytridiales</taxon>
        <taxon>Chytriomycetaceae</taxon>
        <taxon>Rhizoclosmatium</taxon>
    </lineage>
</organism>
<evidence type="ECO:0000256" key="4">
    <source>
        <dbReference type="ARBA" id="ARBA00023136"/>
    </source>
</evidence>
<evidence type="ECO:0000259" key="7">
    <source>
        <dbReference type="Pfam" id="PF00892"/>
    </source>
</evidence>
<gene>
    <name evidence="8" type="ORF">BCR33DRAFT_718879</name>
</gene>
<feature type="transmembrane region" description="Helical" evidence="6">
    <location>
        <begin position="127"/>
        <end position="150"/>
    </location>
</feature>
<feature type="domain" description="EamA" evidence="7">
    <location>
        <begin position="143"/>
        <end position="281"/>
    </location>
</feature>
<evidence type="ECO:0000256" key="2">
    <source>
        <dbReference type="ARBA" id="ARBA00022692"/>
    </source>
</evidence>
<dbReference type="EMBL" id="MCGO01000032">
    <property type="protein sequence ID" value="ORY41218.1"/>
    <property type="molecule type" value="Genomic_DNA"/>
</dbReference>
<protein>
    <submittedName>
        <fullName evidence="8">DUF6-domain-containing protein</fullName>
    </submittedName>
</protein>
<feature type="transmembrane region" description="Helical" evidence="6">
    <location>
        <begin position="264"/>
        <end position="283"/>
    </location>
</feature>
<dbReference type="OrthoDB" id="2159643at2759"/>
<evidence type="ECO:0000313" key="8">
    <source>
        <dbReference type="EMBL" id="ORY41218.1"/>
    </source>
</evidence>
<dbReference type="AlphaFoldDB" id="A0A1Y2C2F6"/>
<comment type="caution">
    <text evidence="8">The sequence shown here is derived from an EMBL/GenBank/DDBJ whole genome shotgun (WGS) entry which is preliminary data.</text>
</comment>
<feature type="transmembrane region" description="Helical" evidence="6">
    <location>
        <begin position="208"/>
        <end position="227"/>
    </location>
</feature>
<evidence type="ECO:0000256" key="1">
    <source>
        <dbReference type="ARBA" id="ARBA00004141"/>
    </source>
</evidence>
<evidence type="ECO:0000256" key="3">
    <source>
        <dbReference type="ARBA" id="ARBA00022989"/>
    </source>
</evidence>
<dbReference type="Pfam" id="PF00892">
    <property type="entry name" value="EamA"/>
    <property type="match status" value="2"/>
</dbReference>
<dbReference type="Proteomes" id="UP000193642">
    <property type="component" value="Unassembled WGS sequence"/>
</dbReference>